<proteinExistence type="predicted"/>
<accession>A0A8X6MRK7</accession>
<comment type="caution">
    <text evidence="2">The sequence shown here is derived from an EMBL/GenBank/DDBJ whole genome shotgun (WGS) entry which is preliminary data.</text>
</comment>
<feature type="compositionally biased region" description="Basic and acidic residues" evidence="1">
    <location>
        <begin position="192"/>
        <end position="214"/>
    </location>
</feature>
<feature type="region of interest" description="Disordered" evidence="1">
    <location>
        <begin position="170"/>
        <end position="214"/>
    </location>
</feature>
<gene>
    <name evidence="2" type="ORF">NPIL_29291</name>
</gene>
<sequence>MAGRFSGISWTGGSDEYRPICINEGMKEALRKLIRRKLSYQTRERKWLHSLLADSEKFEQFFRVLRFWSLFQLSPALIFGWLASTDHLRRIAHLAPTNPANLLRVWLAGCIEVRRAILFKLVSSSYYPPGNDRKLESRRREPLVSQKTAGFYPEAERLGFLGRRNGALRISDSVGKPPASFQDFKRRASTLKAKEGGWPRERMAKSTKADQKEK</sequence>
<evidence type="ECO:0000313" key="2">
    <source>
        <dbReference type="EMBL" id="GFS74240.1"/>
    </source>
</evidence>
<evidence type="ECO:0000256" key="1">
    <source>
        <dbReference type="SAM" id="MobiDB-lite"/>
    </source>
</evidence>
<reference evidence="2" key="1">
    <citation type="submission" date="2020-08" db="EMBL/GenBank/DDBJ databases">
        <title>Multicomponent nature underlies the extraordinary mechanical properties of spider dragline silk.</title>
        <authorList>
            <person name="Kono N."/>
            <person name="Nakamura H."/>
            <person name="Mori M."/>
            <person name="Yoshida Y."/>
            <person name="Ohtoshi R."/>
            <person name="Malay A.D."/>
            <person name="Moran D.A.P."/>
            <person name="Tomita M."/>
            <person name="Numata K."/>
            <person name="Arakawa K."/>
        </authorList>
    </citation>
    <scope>NUCLEOTIDE SEQUENCE</scope>
</reference>
<evidence type="ECO:0000313" key="3">
    <source>
        <dbReference type="Proteomes" id="UP000887013"/>
    </source>
</evidence>
<protein>
    <submittedName>
        <fullName evidence="2">Uncharacterized protein</fullName>
    </submittedName>
</protein>
<keyword evidence="3" id="KW-1185">Reference proteome</keyword>
<dbReference type="EMBL" id="BMAW01001492">
    <property type="protein sequence ID" value="GFS74240.1"/>
    <property type="molecule type" value="Genomic_DNA"/>
</dbReference>
<dbReference type="AlphaFoldDB" id="A0A8X6MRK7"/>
<name>A0A8X6MRK7_NEPPI</name>
<organism evidence="2 3">
    <name type="scientific">Nephila pilipes</name>
    <name type="common">Giant wood spider</name>
    <name type="synonym">Nephila maculata</name>
    <dbReference type="NCBI Taxonomy" id="299642"/>
    <lineage>
        <taxon>Eukaryota</taxon>
        <taxon>Metazoa</taxon>
        <taxon>Ecdysozoa</taxon>
        <taxon>Arthropoda</taxon>
        <taxon>Chelicerata</taxon>
        <taxon>Arachnida</taxon>
        <taxon>Araneae</taxon>
        <taxon>Araneomorphae</taxon>
        <taxon>Entelegynae</taxon>
        <taxon>Araneoidea</taxon>
        <taxon>Nephilidae</taxon>
        <taxon>Nephila</taxon>
    </lineage>
</organism>
<dbReference type="Proteomes" id="UP000887013">
    <property type="component" value="Unassembled WGS sequence"/>
</dbReference>